<dbReference type="PANTHER" id="PTHR46797:SF23">
    <property type="entry name" value="HTH-TYPE TRANSCRIPTIONAL REGULATOR SUTR"/>
    <property type="match status" value="1"/>
</dbReference>
<dbReference type="Pfam" id="PF01381">
    <property type="entry name" value="HTH_3"/>
    <property type="match status" value="1"/>
</dbReference>
<evidence type="ECO:0000256" key="3">
    <source>
        <dbReference type="ARBA" id="ARBA00023163"/>
    </source>
</evidence>
<keyword evidence="3" id="KW-0804">Transcription</keyword>
<proteinExistence type="predicted"/>
<comment type="caution">
    <text evidence="5">The sequence shown here is derived from an EMBL/GenBank/DDBJ whole genome shotgun (WGS) entry which is preliminary data.</text>
</comment>
<dbReference type="InterPro" id="IPR010982">
    <property type="entry name" value="Lambda_DNA-bd_dom_sf"/>
</dbReference>
<dbReference type="SMART" id="SM00530">
    <property type="entry name" value="HTH_XRE"/>
    <property type="match status" value="1"/>
</dbReference>
<dbReference type="EMBL" id="PKTG01000091">
    <property type="protein sequence ID" value="PLX17284.1"/>
    <property type="molecule type" value="Genomic_DNA"/>
</dbReference>
<dbReference type="InterPro" id="IPR001387">
    <property type="entry name" value="Cro/C1-type_HTH"/>
</dbReference>
<evidence type="ECO:0000313" key="6">
    <source>
        <dbReference type="Proteomes" id="UP000234857"/>
    </source>
</evidence>
<sequence>MVEEFKKRLGKRIKIYRIQKEISQEALARKSEIHTTHLSKIENGKANITIEILYKISLSLGVKVQDLFYEPRKSQEIESYFDKFFKKDSPHSLDDKKDYCDKFFDLK</sequence>
<dbReference type="GO" id="GO:0003700">
    <property type="term" value="F:DNA-binding transcription factor activity"/>
    <property type="evidence" value="ECO:0007669"/>
    <property type="project" value="TreeGrafter"/>
</dbReference>
<evidence type="ECO:0000256" key="1">
    <source>
        <dbReference type="ARBA" id="ARBA00023015"/>
    </source>
</evidence>
<name>A0A2N5ZF66_MUIH1</name>
<feature type="domain" description="HTH cro/C1-type" evidence="4">
    <location>
        <begin position="13"/>
        <end position="67"/>
    </location>
</feature>
<dbReference type="PANTHER" id="PTHR46797">
    <property type="entry name" value="HTH-TYPE TRANSCRIPTIONAL REGULATOR"/>
    <property type="match status" value="1"/>
</dbReference>
<evidence type="ECO:0000256" key="2">
    <source>
        <dbReference type="ARBA" id="ARBA00023125"/>
    </source>
</evidence>
<dbReference type="Proteomes" id="UP000234857">
    <property type="component" value="Unassembled WGS sequence"/>
</dbReference>
<organism evidence="5 6">
    <name type="scientific">Muiribacterium halophilum</name>
    <dbReference type="NCBI Taxonomy" id="2053465"/>
    <lineage>
        <taxon>Bacteria</taxon>
        <taxon>Candidatus Muiribacteriota</taxon>
        <taxon>Candidatus Muiribacteriia</taxon>
        <taxon>Candidatus Muiribacteriales</taxon>
        <taxon>Candidatus Muiribacteriaceae</taxon>
        <taxon>Candidatus Muiribacterium</taxon>
    </lineage>
</organism>
<evidence type="ECO:0000259" key="4">
    <source>
        <dbReference type="PROSITE" id="PS50943"/>
    </source>
</evidence>
<gene>
    <name evidence="5" type="ORF">C0601_08005</name>
</gene>
<dbReference type="Gene3D" id="1.10.260.40">
    <property type="entry name" value="lambda repressor-like DNA-binding domains"/>
    <property type="match status" value="1"/>
</dbReference>
<reference evidence="5 6" key="1">
    <citation type="submission" date="2017-11" db="EMBL/GenBank/DDBJ databases">
        <title>Genome-resolved metagenomics identifies genetic mobility, metabolic interactions, and unexpected diversity in perchlorate-reducing communities.</title>
        <authorList>
            <person name="Barnum T.P."/>
            <person name="Figueroa I.A."/>
            <person name="Carlstrom C.I."/>
            <person name="Lucas L.N."/>
            <person name="Engelbrektson A.L."/>
            <person name="Coates J.D."/>
        </authorList>
    </citation>
    <scope>NUCLEOTIDE SEQUENCE [LARGE SCALE GENOMIC DNA]</scope>
    <source>
        <strain evidence="5">BM706</strain>
    </source>
</reference>
<protein>
    <recommendedName>
        <fullName evidence="4">HTH cro/C1-type domain-containing protein</fullName>
    </recommendedName>
</protein>
<dbReference type="GO" id="GO:0003677">
    <property type="term" value="F:DNA binding"/>
    <property type="evidence" value="ECO:0007669"/>
    <property type="project" value="UniProtKB-KW"/>
</dbReference>
<evidence type="ECO:0000313" key="5">
    <source>
        <dbReference type="EMBL" id="PLX17284.1"/>
    </source>
</evidence>
<keyword evidence="2" id="KW-0238">DNA-binding</keyword>
<dbReference type="AlphaFoldDB" id="A0A2N5ZF66"/>
<dbReference type="PROSITE" id="PS50943">
    <property type="entry name" value="HTH_CROC1"/>
    <property type="match status" value="1"/>
</dbReference>
<keyword evidence="1" id="KW-0805">Transcription regulation</keyword>
<accession>A0A2N5ZF66</accession>
<dbReference type="GO" id="GO:0005829">
    <property type="term" value="C:cytosol"/>
    <property type="evidence" value="ECO:0007669"/>
    <property type="project" value="TreeGrafter"/>
</dbReference>
<dbReference type="SUPFAM" id="SSF47413">
    <property type="entry name" value="lambda repressor-like DNA-binding domains"/>
    <property type="match status" value="1"/>
</dbReference>
<dbReference type="CDD" id="cd00093">
    <property type="entry name" value="HTH_XRE"/>
    <property type="match status" value="1"/>
</dbReference>
<dbReference type="InterPro" id="IPR050807">
    <property type="entry name" value="TransReg_Diox_bact_type"/>
</dbReference>